<dbReference type="EMBL" id="LT158599">
    <property type="protein sequence ID" value="CVK33758.1"/>
    <property type="molecule type" value="Genomic_DNA"/>
</dbReference>
<proteinExistence type="predicted"/>
<protein>
    <submittedName>
        <fullName evidence="2">Fic protein</fullName>
    </submittedName>
</protein>
<dbReference type="PANTHER" id="PTHR13504:SF38">
    <property type="entry name" value="FIDO DOMAIN-CONTAINING PROTEIN"/>
    <property type="match status" value="1"/>
</dbReference>
<organism evidence="2 3">
    <name type="scientific">Methanoculleus bourgensis</name>
    <dbReference type="NCBI Taxonomy" id="83986"/>
    <lineage>
        <taxon>Archaea</taxon>
        <taxon>Methanobacteriati</taxon>
        <taxon>Methanobacteriota</taxon>
        <taxon>Stenosarchaea group</taxon>
        <taxon>Methanomicrobia</taxon>
        <taxon>Methanomicrobiales</taxon>
        <taxon>Methanomicrobiaceae</taxon>
        <taxon>Methanoculleus</taxon>
    </lineage>
</organism>
<evidence type="ECO:0000259" key="1">
    <source>
        <dbReference type="PROSITE" id="PS51459"/>
    </source>
</evidence>
<name>A0A0X3BNY2_9EURY</name>
<dbReference type="Gene3D" id="1.10.3290.10">
    <property type="entry name" value="Fido-like domain"/>
    <property type="match status" value="1"/>
</dbReference>
<dbReference type="KEGG" id="mema:MMAB1_2545"/>
<dbReference type="Proteomes" id="UP000069850">
    <property type="component" value="Chromosome 1"/>
</dbReference>
<dbReference type="InterPro" id="IPR003812">
    <property type="entry name" value="Fido"/>
</dbReference>
<feature type="domain" description="Fido" evidence="1">
    <location>
        <begin position="169"/>
        <end position="308"/>
    </location>
</feature>
<dbReference type="InterPro" id="IPR040198">
    <property type="entry name" value="Fido_containing"/>
</dbReference>
<accession>A0A0X3BNY2</accession>
<sequence length="346" mass="40538">MKRSMVELTVKIIKGNKYLYLRDRVKVNSKSLSVQTYVGRLEKVEPQDFSVKLLDLFSSRLTKYLDYRLEHSTLTVLDRNQATNLESLRYFYDLFEDLYPDESERYQDAMYVRYVQGTTAIEGNTITLREAQELLEHNISPAGKRMDEVYEVLNYITLRKYLSGYTGNITEAFIKKIHEILMNHILRDPGNYRNTQVGIASVDYQPPPAILVPDEMQNLIRWYRQNRKTLNPFELAILLHTKFEIIHPFVDGNGRVGRALMNFILERSGYPTLYLGREHRVAYLDALVRADDGEFAPIVKTLYEFYQNQHGQIAQEVQQKLKDGGSKFRDDVADLLRQYVELKKNR</sequence>
<reference evidence="2 3" key="1">
    <citation type="submission" date="2016-01" db="EMBL/GenBank/DDBJ databases">
        <authorList>
            <person name="Manzoor S."/>
        </authorList>
    </citation>
    <scope>NUCLEOTIDE SEQUENCE [LARGE SCALE GENOMIC DNA]</scope>
    <source>
        <strain evidence="2">Methanoculleus sp MAB1</strain>
    </source>
</reference>
<dbReference type="SUPFAM" id="SSF140931">
    <property type="entry name" value="Fic-like"/>
    <property type="match status" value="1"/>
</dbReference>
<dbReference type="InterPro" id="IPR036597">
    <property type="entry name" value="Fido-like_dom_sf"/>
</dbReference>
<dbReference type="Pfam" id="PF02661">
    <property type="entry name" value="Fic"/>
    <property type="match status" value="1"/>
</dbReference>
<evidence type="ECO:0000313" key="3">
    <source>
        <dbReference type="Proteomes" id="UP000069850"/>
    </source>
</evidence>
<gene>
    <name evidence="2" type="primary">fic</name>
    <name evidence="2" type="ORF">MMAB1_2545</name>
</gene>
<dbReference type="PANTHER" id="PTHR13504">
    <property type="entry name" value="FIDO DOMAIN-CONTAINING PROTEIN DDB_G0283145"/>
    <property type="match status" value="1"/>
</dbReference>
<dbReference type="PROSITE" id="PS51459">
    <property type="entry name" value="FIDO"/>
    <property type="match status" value="1"/>
</dbReference>
<evidence type="ECO:0000313" key="2">
    <source>
        <dbReference type="EMBL" id="CVK33758.1"/>
    </source>
</evidence>
<dbReference type="AlphaFoldDB" id="A0A0X3BNY2"/>